<protein>
    <submittedName>
        <fullName evidence="2">Uncharacterized protein</fullName>
    </submittedName>
</protein>
<dbReference type="AlphaFoldDB" id="A0A9P5PEP7"/>
<comment type="caution">
    <text evidence="2">The sequence shown here is derived from an EMBL/GenBank/DDBJ whole genome shotgun (WGS) entry which is preliminary data.</text>
</comment>
<keyword evidence="3" id="KW-1185">Reference proteome</keyword>
<organism evidence="2 3">
    <name type="scientific">Rhodocollybia butyracea</name>
    <dbReference type="NCBI Taxonomy" id="206335"/>
    <lineage>
        <taxon>Eukaryota</taxon>
        <taxon>Fungi</taxon>
        <taxon>Dikarya</taxon>
        <taxon>Basidiomycota</taxon>
        <taxon>Agaricomycotina</taxon>
        <taxon>Agaricomycetes</taxon>
        <taxon>Agaricomycetidae</taxon>
        <taxon>Agaricales</taxon>
        <taxon>Marasmiineae</taxon>
        <taxon>Omphalotaceae</taxon>
        <taxon>Rhodocollybia</taxon>
    </lineage>
</organism>
<feature type="transmembrane region" description="Helical" evidence="1">
    <location>
        <begin position="234"/>
        <end position="255"/>
    </location>
</feature>
<keyword evidence="1" id="KW-0812">Transmembrane</keyword>
<name>A0A9P5PEP7_9AGAR</name>
<feature type="transmembrane region" description="Helical" evidence="1">
    <location>
        <begin position="202"/>
        <end position="222"/>
    </location>
</feature>
<evidence type="ECO:0000313" key="3">
    <source>
        <dbReference type="Proteomes" id="UP000772434"/>
    </source>
</evidence>
<keyword evidence="1" id="KW-1133">Transmembrane helix</keyword>
<evidence type="ECO:0000313" key="2">
    <source>
        <dbReference type="EMBL" id="KAF9060800.1"/>
    </source>
</evidence>
<dbReference type="Proteomes" id="UP000772434">
    <property type="component" value="Unassembled WGS sequence"/>
</dbReference>
<feature type="transmembrane region" description="Helical" evidence="1">
    <location>
        <begin position="57"/>
        <end position="75"/>
    </location>
</feature>
<reference evidence="2" key="1">
    <citation type="submission" date="2020-11" db="EMBL/GenBank/DDBJ databases">
        <authorList>
            <consortium name="DOE Joint Genome Institute"/>
            <person name="Ahrendt S."/>
            <person name="Riley R."/>
            <person name="Andreopoulos W."/>
            <person name="Labutti K."/>
            <person name="Pangilinan J."/>
            <person name="Ruiz-Duenas F.J."/>
            <person name="Barrasa J.M."/>
            <person name="Sanchez-Garcia M."/>
            <person name="Camarero S."/>
            <person name="Miyauchi S."/>
            <person name="Serrano A."/>
            <person name="Linde D."/>
            <person name="Babiker R."/>
            <person name="Drula E."/>
            <person name="Ayuso-Fernandez I."/>
            <person name="Pacheco R."/>
            <person name="Padilla G."/>
            <person name="Ferreira P."/>
            <person name="Barriuso J."/>
            <person name="Kellner H."/>
            <person name="Castanera R."/>
            <person name="Alfaro M."/>
            <person name="Ramirez L."/>
            <person name="Pisabarro A.G."/>
            <person name="Kuo A."/>
            <person name="Tritt A."/>
            <person name="Lipzen A."/>
            <person name="He G."/>
            <person name="Yan M."/>
            <person name="Ng V."/>
            <person name="Cullen D."/>
            <person name="Martin F."/>
            <person name="Rosso M.-N."/>
            <person name="Henrissat B."/>
            <person name="Hibbett D."/>
            <person name="Martinez A.T."/>
            <person name="Grigoriev I.V."/>
        </authorList>
    </citation>
    <scope>NUCLEOTIDE SEQUENCE</scope>
    <source>
        <strain evidence="2">AH 40177</strain>
    </source>
</reference>
<accession>A0A9P5PEP7</accession>
<sequence length="257" mass="27984">MDRIAVESSAQFAESYGIYLISVIPKIVVLMIIYGIFVLGTCIAIKPLMTSARKPKISLFICLILVFISFTWNMMDITTMGFNSIQISCAIIADRDEAVCEMGAPSNGYAVDVSGFQNSPGTVNLLLSDLIVVWRAWILFPHSRLCKATLIALMAINIGSGHYSQPSNEEKRGHNVMLLVEKLPEVHINPSFVNRTSEVPGLFIAVIHCFETLPISFIFIGLPKGMTPEEQQAISLSAGEAIIGAVALILTLTSYGA</sequence>
<dbReference type="EMBL" id="JADNRY010000226">
    <property type="protein sequence ID" value="KAF9060800.1"/>
    <property type="molecule type" value="Genomic_DNA"/>
</dbReference>
<keyword evidence="1" id="KW-0472">Membrane</keyword>
<gene>
    <name evidence="2" type="ORF">BDP27DRAFT_1429620</name>
</gene>
<proteinExistence type="predicted"/>
<evidence type="ECO:0000256" key="1">
    <source>
        <dbReference type="SAM" id="Phobius"/>
    </source>
</evidence>
<feature type="transmembrane region" description="Helical" evidence="1">
    <location>
        <begin position="16"/>
        <end position="45"/>
    </location>
</feature>